<feature type="region of interest" description="Disordered" evidence="1">
    <location>
        <begin position="260"/>
        <end position="288"/>
    </location>
</feature>
<proteinExistence type="predicted"/>
<dbReference type="PANTHER" id="PTHR36135:SF1">
    <property type="entry name" value="FIBROUS SHEATH CABYR-BINDING PROTEIN"/>
    <property type="match status" value="1"/>
</dbReference>
<dbReference type="SMART" id="SM00713">
    <property type="entry name" value="GYR"/>
    <property type="match status" value="7"/>
</dbReference>
<keyword evidence="2" id="KW-0472">Membrane</keyword>
<keyword evidence="2" id="KW-1133">Transmembrane helix</keyword>
<keyword evidence="4" id="KW-1185">Reference proteome</keyword>
<dbReference type="Pfam" id="PF02756">
    <property type="entry name" value="GYR"/>
    <property type="match status" value="7"/>
</dbReference>
<dbReference type="OrthoDB" id="8069123at2759"/>
<name>A0A0L0BLX8_LUCCU</name>
<protein>
    <submittedName>
        <fullName evidence="3">Uncharacterized protein</fullName>
    </submittedName>
</protein>
<dbReference type="InterPro" id="IPR004011">
    <property type="entry name" value="Gyr_motif"/>
</dbReference>
<dbReference type="EMBL" id="JRES01001653">
    <property type="protein sequence ID" value="KNC21125.1"/>
    <property type="molecule type" value="Genomic_DNA"/>
</dbReference>
<feature type="transmembrane region" description="Helical" evidence="2">
    <location>
        <begin position="7"/>
        <end position="24"/>
    </location>
</feature>
<dbReference type="GO" id="GO:0033234">
    <property type="term" value="P:negative regulation of protein sumoylation"/>
    <property type="evidence" value="ECO:0007669"/>
    <property type="project" value="InterPro"/>
</dbReference>
<dbReference type="Pfam" id="PF02757">
    <property type="entry name" value="YLP"/>
    <property type="match status" value="5"/>
</dbReference>
<dbReference type="InterPro" id="IPR004019">
    <property type="entry name" value="YLP_motif"/>
</dbReference>
<accession>A0A0L0BLX8</accession>
<dbReference type="AlphaFoldDB" id="A0A0L0BLX8"/>
<reference evidence="3 4" key="1">
    <citation type="journal article" date="2015" name="Nat. Commun.">
        <title>Lucilia cuprina genome unlocks parasitic fly biology to underpin future interventions.</title>
        <authorList>
            <person name="Anstead C.A."/>
            <person name="Korhonen P.K."/>
            <person name="Young N.D."/>
            <person name="Hall R.S."/>
            <person name="Jex A.R."/>
            <person name="Murali S.C."/>
            <person name="Hughes D.S."/>
            <person name="Lee S.F."/>
            <person name="Perry T."/>
            <person name="Stroehlein A.J."/>
            <person name="Ansell B.R."/>
            <person name="Breugelmans B."/>
            <person name="Hofmann A."/>
            <person name="Qu J."/>
            <person name="Dugan S."/>
            <person name="Lee S.L."/>
            <person name="Chao H."/>
            <person name="Dinh H."/>
            <person name="Han Y."/>
            <person name="Doddapaneni H.V."/>
            <person name="Worley K.C."/>
            <person name="Muzny D.M."/>
            <person name="Ioannidis P."/>
            <person name="Waterhouse R.M."/>
            <person name="Zdobnov E.M."/>
            <person name="James P.J."/>
            <person name="Bagnall N.H."/>
            <person name="Kotze A.C."/>
            <person name="Gibbs R.A."/>
            <person name="Richards S."/>
            <person name="Batterham P."/>
            <person name="Gasser R.B."/>
        </authorList>
    </citation>
    <scope>NUCLEOTIDE SEQUENCE [LARGE SCALE GENOMIC DNA]</scope>
    <source>
        <strain evidence="3 4">LS</strain>
        <tissue evidence="3">Full body</tissue>
    </source>
</reference>
<organism evidence="3 4">
    <name type="scientific">Lucilia cuprina</name>
    <name type="common">Green bottle fly</name>
    <name type="synonym">Australian sheep blowfly</name>
    <dbReference type="NCBI Taxonomy" id="7375"/>
    <lineage>
        <taxon>Eukaryota</taxon>
        <taxon>Metazoa</taxon>
        <taxon>Ecdysozoa</taxon>
        <taxon>Arthropoda</taxon>
        <taxon>Hexapoda</taxon>
        <taxon>Insecta</taxon>
        <taxon>Pterygota</taxon>
        <taxon>Neoptera</taxon>
        <taxon>Endopterygota</taxon>
        <taxon>Diptera</taxon>
        <taxon>Brachycera</taxon>
        <taxon>Muscomorpha</taxon>
        <taxon>Oestroidea</taxon>
        <taxon>Calliphoridae</taxon>
        <taxon>Luciliinae</taxon>
        <taxon>Lucilia</taxon>
    </lineage>
</organism>
<feature type="compositionally biased region" description="Basic and acidic residues" evidence="1">
    <location>
        <begin position="85"/>
        <end position="95"/>
    </location>
</feature>
<evidence type="ECO:0000313" key="3">
    <source>
        <dbReference type="EMBL" id="KNC21125.1"/>
    </source>
</evidence>
<dbReference type="InterPro" id="IPR043375">
    <property type="entry name" value="FSCB"/>
</dbReference>
<keyword evidence="2" id="KW-0812">Transmembrane</keyword>
<sequence>MVCTIKIFYLLGFVGIVSAAIIPFDGLRQQNSTTNAISKSDSSNLDATIFNDEGYKYKTVRRLKYRMRRDVSQLDNDYLPPVEESQEKSTEDSVNEHLPPVEEVTTEANVEVKSVDQSGKSADLGGNGYEYRTVRRLKYRQRRDVSEIENEYLPPVEEETTETTTELKSVEEPEDTAVLGDNGYEYRTVRRLKYRQRQIANEYLPPAEEETTEAAAELKSVEEPEDSALLGDNGYEYRTVRRLKYRQRRDVSEIANEYLPPAEEETTETTAELKSVDEPEDSAILGDNGYEYKSVRRLKYRQRRDLKKKSVDEPEDSAILGDNGYEYKSVRRLKYRQRRDVANEYLSPAQEEIGEAEPENSAILGSNGYHYKTVRRLKYRY</sequence>
<evidence type="ECO:0000256" key="2">
    <source>
        <dbReference type="SAM" id="Phobius"/>
    </source>
</evidence>
<feature type="region of interest" description="Disordered" evidence="1">
    <location>
        <begin position="76"/>
        <end position="97"/>
    </location>
</feature>
<dbReference type="Proteomes" id="UP000037069">
    <property type="component" value="Unassembled WGS sequence"/>
</dbReference>
<dbReference type="PANTHER" id="PTHR36135">
    <property type="entry name" value="FIBROUS SHEATH CABYR-BINDING PROTEIN"/>
    <property type="match status" value="1"/>
</dbReference>
<evidence type="ECO:0000313" key="4">
    <source>
        <dbReference type="Proteomes" id="UP000037069"/>
    </source>
</evidence>
<dbReference type="GO" id="GO:0005509">
    <property type="term" value="F:calcium ion binding"/>
    <property type="evidence" value="ECO:0007669"/>
    <property type="project" value="InterPro"/>
</dbReference>
<gene>
    <name evidence="3" type="ORF">FF38_10309</name>
</gene>
<evidence type="ECO:0000256" key="1">
    <source>
        <dbReference type="SAM" id="MobiDB-lite"/>
    </source>
</evidence>
<comment type="caution">
    <text evidence="3">The sequence shown here is derived from an EMBL/GenBank/DDBJ whole genome shotgun (WGS) entry which is preliminary data.</text>
</comment>